<evidence type="ECO:0000259" key="2">
    <source>
        <dbReference type="Pfam" id="PF23209"/>
    </source>
</evidence>
<gene>
    <name evidence="3" type="primary">IDM1_1</name>
    <name evidence="3" type="ORF">CFP56_016493</name>
</gene>
<comment type="caution">
    <text evidence="3">The sequence shown here is derived from an EMBL/GenBank/DDBJ whole genome shotgun (WGS) entry which is preliminary data.</text>
</comment>
<organism evidence="3 4">
    <name type="scientific">Quercus suber</name>
    <name type="common">Cork oak</name>
    <dbReference type="NCBI Taxonomy" id="58331"/>
    <lineage>
        <taxon>Eukaryota</taxon>
        <taxon>Viridiplantae</taxon>
        <taxon>Streptophyta</taxon>
        <taxon>Embryophyta</taxon>
        <taxon>Tracheophyta</taxon>
        <taxon>Spermatophyta</taxon>
        <taxon>Magnoliopsida</taxon>
        <taxon>eudicotyledons</taxon>
        <taxon>Gunneridae</taxon>
        <taxon>Pentapetalae</taxon>
        <taxon>rosids</taxon>
        <taxon>fabids</taxon>
        <taxon>Fagales</taxon>
        <taxon>Fagaceae</taxon>
        <taxon>Quercus</taxon>
    </lineage>
</organism>
<feature type="domain" description="Increased DNA methylation 1 C-terminal" evidence="2">
    <location>
        <begin position="248"/>
        <end position="277"/>
    </location>
</feature>
<name>A0AAW0M4B9_QUESU</name>
<dbReference type="EMBL" id="PKMF04000025">
    <property type="protein sequence ID" value="KAK7857667.1"/>
    <property type="molecule type" value="Genomic_DNA"/>
</dbReference>
<protein>
    <submittedName>
        <fullName evidence="3">Increased dna methylation 1</fullName>
    </submittedName>
</protein>
<dbReference type="PANTHER" id="PTHR46508:SF2">
    <property type="entry name" value="INCREASED DNA METHYLATION 1"/>
    <property type="match status" value="1"/>
</dbReference>
<dbReference type="Pfam" id="PF23209">
    <property type="entry name" value="IDM1_C"/>
    <property type="match status" value="1"/>
</dbReference>
<proteinExistence type="predicted"/>
<dbReference type="InterPro" id="IPR056511">
    <property type="entry name" value="IDM1_C"/>
</dbReference>
<evidence type="ECO:0000313" key="3">
    <source>
        <dbReference type="EMBL" id="KAK7857667.1"/>
    </source>
</evidence>
<accession>A0AAW0M4B9</accession>
<keyword evidence="4" id="KW-1185">Reference proteome</keyword>
<evidence type="ECO:0000256" key="1">
    <source>
        <dbReference type="SAM" id="MobiDB-lite"/>
    </source>
</evidence>
<dbReference type="PANTHER" id="PTHR46508">
    <property type="entry name" value="PHD FINGER FAMILY PROTEIN"/>
    <property type="match status" value="1"/>
</dbReference>
<dbReference type="Proteomes" id="UP000237347">
    <property type="component" value="Unassembled WGS sequence"/>
</dbReference>
<feature type="region of interest" description="Disordered" evidence="1">
    <location>
        <begin position="59"/>
        <end position="87"/>
    </location>
</feature>
<sequence>MVTKVTLSLIKHPKRCTSKGRQNGHILKHAQIHFDKGYQLLGSMYAHCIIPGKKSNEANKKGENDIKSHSEARSSTEQKINKKEDENGIEEHTSLISSIVCDLNGILAKELPEGSWYCPNCTCRICGELVNDKEASSSSDALKCSQKDVSNNVDEKNFSIDLEREEVYSGLQSRVGLINHVADGFSWMLLRCIHDDQKMHSAQRFALKAECNSRLAVALSIMEECFLSMVDPRTGIDMIPHVLYNWGVHGTTVAEMPLIATCSQYRRQGMCRRLFSIPPHFLHIEIFYLLLCDIVCPWRHGSLDASIFQGGKACDICHSEFSGDMDRGFWLHTIGRQ</sequence>
<evidence type="ECO:0000313" key="4">
    <source>
        <dbReference type="Proteomes" id="UP000237347"/>
    </source>
</evidence>
<reference evidence="3 4" key="1">
    <citation type="journal article" date="2018" name="Sci. Data">
        <title>The draft genome sequence of cork oak.</title>
        <authorList>
            <person name="Ramos A.M."/>
            <person name="Usie A."/>
            <person name="Barbosa P."/>
            <person name="Barros P.M."/>
            <person name="Capote T."/>
            <person name="Chaves I."/>
            <person name="Simoes F."/>
            <person name="Abreu I."/>
            <person name="Carrasquinho I."/>
            <person name="Faro C."/>
            <person name="Guimaraes J.B."/>
            <person name="Mendonca D."/>
            <person name="Nobrega F."/>
            <person name="Rodrigues L."/>
            <person name="Saibo N.J.M."/>
            <person name="Varela M.C."/>
            <person name="Egas C."/>
            <person name="Matos J."/>
            <person name="Miguel C.M."/>
            <person name="Oliveira M.M."/>
            <person name="Ricardo C.P."/>
            <person name="Goncalves S."/>
        </authorList>
    </citation>
    <scope>NUCLEOTIDE SEQUENCE [LARGE SCALE GENOMIC DNA]</scope>
    <source>
        <strain evidence="4">cv. HL8</strain>
    </source>
</reference>
<dbReference type="AlphaFoldDB" id="A0AAW0M4B9"/>